<sequence>MTPEEGAARPRLLLDTNVWSMLGRIDGGPAFYAAMAEAGVEVVLAPSILLELARSGNVVASGRDVRAMLAGPRRALPTEAELACHDVITQVRRLHPGWLRPDPDVARWKQLHRYWTVELWHETRQNWPAVVKQVRTLPTADADAVYAVQRENHKVARDAGETSADWYSPAPTSPGWLRDLWPPEPGLAAWRSEGHGIFSLALAEAVQGNLGNGTLRTLADWLETHIDPRRITDRAWAQFWISEIEAADVPHHWLANTAQRQQVLAKVTSSSPRDAQHASYLVQCDLFLTGDRRFAACLQDMAGSAPFDFAEVVQVPGDASNLIAELRACVGAASGNRSSRLA</sequence>
<protein>
    <submittedName>
        <fullName evidence="1">Uncharacterized protein</fullName>
    </submittedName>
</protein>
<dbReference type="STRING" id="1137991.SAMN05660642_01695"/>
<name>A0A1G9QIZ1_9ACTN</name>
<dbReference type="AlphaFoldDB" id="A0A1G9QIZ1"/>
<gene>
    <name evidence="1" type="ORF">SAMN05660642_01695</name>
</gene>
<keyword evidence="2" id="KW-1185">Reference proteome</keyword>
<dbReference type="Proteomes" id="UP000198680">
    <property type="component" value="Unassembled WGS sequence"/>
</dbReference>
<accession>A0A1G9QIZ1</accession>
<evidence type="ECO:0000313" key="1">
    <source>
        <dbReference type="EMBL" id="SDM10979.1"/>
    </source>
</evidence>
<proteinExistence type="predicted"/>
<reference evidence="2" key="1">
    <citation type="submission" date="2016-10" db="EMBL/GenBank/DDBJ databases">
        <authorList>
            <person name="Varghese N."/>
            <person name="Submissions S."/>
        </authorList>
    </citation>
    <scope>NUCLEOTIDE SEQUENCE [LARGE SCALE GENOMIC DNA]</scope>
    <source>
        <strain evidence="2">DSM 45419</strain>
    </source>
</reference>
<organism evidence="1 2">
    <name type="scientific">Geodermatophilus siccatus</name>
    <dbReference type="NCBI Taxonomy" id="1137991"/>
    <lineage>
        <taxon>Bacteria</taxon>
        <taxon>Bacillati</taxon>
        <taxon>Actinomycetota</taxon>
        <taxon>Actinomycetes</taxon>
        <taxon>Geodermatophilales</taxon>
        <taxon>Geodermatophilaceae</taxon>
        <taxon>Geodermatophilus</taxon>
    </lineage>
</organism>
<evidence type="ECO:0000313" key="2">
    <source>
        <dbReference type="Proteomes" id="UP000198680"/>
    </source>
</evidence>
<dbReference type="EMBL" id="FNHE01000003">
    <property type="protein sequence ID" value="SDM10979.1"/>
    <property type="molecule type" value="Genomic_DNA"/>
</dbReference>